<dbReference type="EMBL" id="SHBF01000007">
    <property type="protein sequence ID" value="RZO27965.1"/>
    <property type="molecule type" value="Genomic_DNA"/>
</dbReference>
<accession>A0A520N3H5</accession>
<evidence type="ECO:0000313" key="1">
    <source>
        <dbReference type="EMBL" id="RZO27965.1"/>
    </source>
</evidence>
<dbReference type="AlphaFoldDB" id="A0A520N3H5"/>
<name>A0A520N3H5_9GAMM</name>
<reference evidence="1 2" key="1">
    <citation type="submission" date="2019-02" db="EMBL/GenBank/DDBJ databases">
        <title>Prokaryotic population dynamics and viral predation in marine succession experiment using metagenomics: the confinement effect.</title>
        <authorList>
            <person name="Haro-Moreno J.M."/>
            <person name="Rodriguez-Valera F."/>
            <person name="Lopez-Perez M."/>
        </authorList>
    </citation>
    <scope>NUCLEOTIDE SEQUENCE [LARGE SCALE GENOMIC DNA]</scope>
    <source>
        <strain evidence="1">MED-G160</strain>
    </source>
</reference>
<proteinExistence type="predicted"/>
<evidence type="ECO:0000313" key="2">
    <source>
        <dbReference type="Proteomes" id="UP000318710"/>
    </source>
</evidence>
<dbReference type="Proteomes" id="UP000318710">
    <property type="component" value="Unassembled WGS sequence"/>
</dbReference>
<sequence length="108" mass="12366">MKRLIPVLILFGCNINQNYDKSLLPDADPSLLSKVNSRGLITCMQIPVPQPPIPINKDHKIPQTEVYDSNDCIDSEMAKVESKKINSERKEKKEFNLEIDLKDQNDKE</sequence>
<protein>
    <submittedName>
        <fullName evidence="1">Uncharacterized protein</fullName>
    </submittedName>
</protein>
<comment type="caution">
    <text evidence="1">The sequence shown here is derived from an EMBL/GenBank/DDBJ whole genome shotgun (WGS) entry which is preliminary data.</text>
</comment>
<organism evidence="1 2">
    <name type="scientific">SAR86 cluster bacterium</name>
    <dbReference type="NCBI Taxonomy" id="2030880"/>
    <lineage>
        <taxon>Bacteria</taxon>
        <taxon>Pseudomonadati</taxon>
        <taxon>Pseudomonadota</taxon>
        <taxon>Gammaproteobacteria</taxon>
        <taxon>SAR86 cluster</taxon>
    </lineage>
</organism>
<gene>
    <name evidence="1" type="ORF">EVA93_01935</name>
</gene>